<keyword evidence="2" id="KW-0067">ATP-binding</keyword>
<dbReference type="InterPro" id="IPR027417">
    <property type="entry name" value="P-loop_NTPase"/>
</dbReference>
<evidence type="ECO:0000259" key="1">
    <source>
        <dbReference type="Pfam" id="PF06745"/>
    </source>
</evidence>
<reference evidence="2" key="1">
    <citation type="submission" date="2020-03" db="EMBL/GenBank/DDBJ databases">
        <title>Genome of Pelagibius litoralis DSM 21314T.</title>
        <authorList>
            <person name="Wang G."/>
        </authorList>
    </citation>
    <scope>NUCLEOTIDE SEQUENCE</scope>
    <source>
        <strain evidence="2">DSM 21314</strain>
    </source>
</reference>
<name>A0A967EYX6_9PROT</name>
<evidence type="ECO:0000313" key="2">
    <source>
        <dbReference type="EMBL" id="NIA70001.1"/>
    </source>
</evidence>
<organism evidence="2 3">
    <name type="scientific">Pelagibius litoralis</name>
    <dbReference type="NCBI Taxonomy" id="374515"/>
    <lineage>
        <taxon>Bacteria</taxon>
        <taxon>Pseudomonadati</taxon>
        <taxon>Pseudomonadota</taxon>
        <taxon>Alphaproteobacteria</taxon>
        <taxon>Rhodospirillales</taxon>
        <taxon>Rhodovibrionaceae</taxon>
        <taxon>Pelagibius</taxon>
    </lineage>
</organism>
<dbReference type="PANTHER" id="PTHR30153">
    <property type="entry name" value="REPLICATIVE DNA HELICASE DNAB"/>
    <property type="match status" value="1"/>
</dbReference>
<keyword evidence="3" id="KW-1185">Reference proteome</keyword>
<dbReference type="PANTHER" id="PTHR30153:SF2">
    <property type="entry name" value="REPLICATIVE DNA HELICASE"/>
    <property type="match status" value="1"/>
</dbReference>
<dbReference type="SUPFAM" id="SSF52540">
    <property type="entry name" value="P-loop containing nucleoside triphosphate hydrolases"/>
    <property type="match status" value="1"/>
</dbReference>
<sequence length="237" mass="26066">MRLSAPIYRLKRRAKVLSRAERIPLNEALDRVAVAEGFTSWSLLAARASATAPSRALLARLNPGDLVLLGARPGHGKTLMGLELIMEALKLGRRGVFFTLEYSENDVLDRLRSIGGDPAVFGDRFAFDTSDAISAGYIIDRLASAPQGSVAVVDYLQLLDQKRENPELMVQVRALKAFASARGLIIVFISQIDRSYDASARPCPDLKDVRLPNPLDLTLFNKTCFLNDGKVQIEALR</sequence>
<gene>
    <name evidence="2" type="ORF">HBA54_15460</name>
</gene>
<dbReference type="Gene3D" id="3.40.50.300">
    <property type="entry name" value="P-loop containing nucleotide triphosphate hydrolases"/>
    <property type="match status" value="1"/>
</dbReference>
<feature type="domain" description="KaiC-like" evidence="1">
    <location>
        <begin position="64"/>
        <end position="200"/>
    </location>
</feature>
<dbReference type="RefSeq" id="WP_167226154.1">
    <property type="nucleotide sequence ID" value="NZ_JAAQPH010000011.1"/>
</dbReference>
<keyword evidence="2" id="KW-0378">Hydrolase</keyword>
<proteinExistence type="predicted"/>
<dbReference type="EMBL" id="JAAQPH010000011">
    <property type="protein sequence ID" value="NIA70001.1"/>
    <property type="molecule type" value="Genomic_DNA"/>
</dbReference>
<accession>A0A967EYX6</accession>
<protein>
    <submittedName>
        <fullName evidence="2">DNA helicase</fullName>
    </submittedName>
</protein>
<dbReference type="NCBIfam" id="NF004629">
    <property type="entry name" value="PRK05973.1"/>
    <property type="match status" value="1"/>
</dbReference>
<dbReference type="GO" id="GO:0003678">
    <property type="term" value="F:DNA helicase activity"/>
    <property type="evidence" value="ECO:0007669"/>
    <property type="project" value="TreeGrafter"/>
</dbReference>
<dbReference type="Proteomes" id="UP000761264">
    <property type="component" value="Unassembled WGS sequence"/>
</dbReference>
<dbReference type="GO" id="GO:0005829">
    <property type="term" value="C:cytosol"/>
    <property type="evidence" value="ECO:0007669"/>
    <property type="project" value="TreeGrafter"/>
</dbReference>
<dbReference type="Pfam" id="PF06745">
    <property type="entry name" value="ATPase"/>
    <property type="match status" value="1"/>
</dbReference>
<evidence type="ECO:0000313" key="3">
    <source>
        <dbReference type="Proteomes" id="UP000761264"/>
    </source>
</evidence>
<dbReference type="InterPro" id="IPR014774">
    <property type="entry name" value="KaiC-like_dom"/>
</dbReference>
<comment type="caution">
    <text evidence="2">The sequence shown here is derived from an EMBL/GenBank/DDBJ whole genome shotgun (WGS) entry which is preliminary data.</text>
</comment>
<keyword evidence="2" id="KW-0547">Nucleotide-binding</keyword>
<keyword evidence="2" id="KW-0347">Helicase</keyword>
<dbReference type="AlphaFoldDB" id="A0A967EYX6"/>